<proteinExistence type="predicted"/>
<comment type="caution">
    <text evidence="1">The sequence shown here is derived from an EMBL/GenBank/DDBJ whole genome shotgun (WGS) entry which is preliminary data.</text>
</comment>
<accession>A0ABD0J469</accession>
<sequence>MSQDFYLTLSSNASERFYPDNTLTHFFNKLPETIDLRHPRDWEVGLAECRYPYNWFNLQDGEGELELFREVQEEGDAVQVFRQEKDSRWVLHITTRIRQQTEQSRHKCRAPF</sequence>
<evidence type="ECO:0000313" key="2">
    <source>
        <dbReference type="Proteomes" id="UP001519460"/>
    </source>
</evidence>
<evidence type="ECO:0000313" key="1">
    <source>
        <dbReference type="EMBL" id="KAK7457990.1"/>
    </source>
</evidence>
<dbReference type="EMBL" id="JACVVK020000666">
    <property type="protein sequence ID" value="KAK7457990.1"/>
    <property type="molecule type" value="Genomic_DNA"/>
</dbReference>
<keyword evidence="2" id="KW-1185">Reference proteome</keyword>
<reference evidence="1 2" key="1">
    <citation type="journal article" date="2023" name="Sci. Data">
        <title>Genome assembly of the Korean intertidal mud-creeper Batillaria attramentaria.</title>
        <authorList>
            <person name="Patra A.K."/>
            <person name="Ho P.T."/>
            <person name="Jun S."/>
            <person name="Lee S.J."/>
            <person name="Kim Y."/>
            <person name="Won Y.J."/>
        </authorList>
    </citation>
    <scope>NUCLEOTIDE SEQUENCE [LARGE SCALE GENOMIC DNA]</scope>
    <source>
        <strain evidence="1">Wonlab-2016</strain>
    </source>
</reference>
<name>A0ABD0J469_9CAEN</name>
<organism evidence="1 2">
    <name type="scientific">Batillaria attramentaria</name>
    <dbReference type="NCBI Taxonomy" id="370345"/>
    <lineage>
        <taxon>Eukaryota</taxon>
        <taxon>Metazoa</taxon>
        <taxon>Spiralia</taxon>
        <taxon>Lophotrochozoa</taxon>
        <taxon>Mollusca</taxon>
        <taxon>Gastropoda</taxon>
        <taxon>Caenogastropoda</taxon>
        <taxon>Sorbeoconcha</taxon>
        <taxon>Cerithioidea</taxon>
        <taxon>Batillariidae</taxon>
        <taxon>Batillaria</taxon>
    </lineage>
</organism>
<dbReference type="Proteomes" id="UP001519460">
    <property type="component" value="Unassembled WGS sequence"/>
</dbReference>
<gene>
    <name evidence="1" type="ORF">BaRGS_00039135</name>
</gene>
<dbReference type="AlphaFoldDB" id="A0ABD0J469"/>
<protein>
    <submittedName>
        <fullName evidence="1">Uncharacterized protein</fullName>
    </submittedName>
</protein>